<accession>A0ABX0V2J9</accession>
<dbReference type="PANTHER" id="PTHR42663:SF4">
    <property type="entry name" value="SLL1036 PROTEIN"/>
    <property type="match status" value="1"/>
</dbReference>
<dbReference type="SUPFAM" id="SSF56281">
    <property type="entry name" value="Metallo-hydrolase/oxidoreductase"/>
    <property type="match status" value="1"/>
</dbReference>
<evidence type="ECO:0000313" key="3">
    <source>
        <dbReference type="Proteomes" id="UP001429580"/>
    </source>
</evidence>
<dbReference type="CDD" id="cd07715">
    <property type="entry name" value="TaR3-like_MBL-fold"/>
    <property type="match status" value="1"/>
</dbReference>
<dbReference type="Gene3D" id="3.60.15.10">
    <property type="entry name" value="Ribonuclease Z/Hydroxyacylglutathione hydrolase-like"/>
    <property type="match status" value="1"/>
</dbReference>
<dbReference type="InterPro" id="IPR036866">
    <property type="entry name" value="RibonucZ/Hydroxyglut_hydro"/>
</dbReference>
<dbReference type="Pfam" id="PF12706">
    <property type="entry name" value="Lactamase_B_2"/>
    <property type="match status" value="1"/>
</dbReference>
<sequence length="296" mass="31734">MSALMHPLAVQQPLPADALSVRFWGVRGSLPVSGPQYVAFGGNSCCVEIRCGERLFIVDAGTGIRPLGEYLGAERSGCEIDILLSHLHLDHVIGLPFFRPALVRGNTIRVHVGNLGGADGSAALGRLFSPPLFPLGLDGLPARFEHVGFRAGDRLAFVDGPSVATCPLLHPDGASAYRFEFGGRRVCYVSDVEHSLGWPPEDLTDFVSNADLMIFDAMYAADEYTRCKGWGHSTCEAGLALCAAGKVKAMAAFHLHPCHDDTRLEAYDARLRAALPGSFVARDGLAVSFSALDHFT</sequence>
<gene>
    <name evidence="2" type="ORF">FHS82_003218</name>
</gene>
<dbReference type="PANTHER" id="PTHR42663">
    <property type="entry name" value="HYDROLASE C777.06C-RELATED-RELATED"/>
    <property type="match status" value="1"/>
</dbReference>
<reference evidence="2 3" key="1">
    <citation type="submission" date="2020-03" db="EMBL/GenBank/DDBJ databases">
        <title>Genomic Encyclopedia of Type Strains, Phase IV (KMG-IV): sequencing the most valuable type-strain genomes for metagenomic binning, comparative biology and taxonomic classification.</title>
        <authorList>
            <person name="Goeker M."/>
        </authorList>
    </citation>
    <scope>NUCLEOTIDE SEQUENCE [LARGE SCALE GENOMIC DNA]</scope>
    <source>
        <strain evidence="2 3">DSM 103870</strain>
    </source>
</reference>
<evidence type="ECO:0000259" key="1">
    <source>
        <dbReference type="SMART" id="SM00849"/>
    </source>
</evidence>
<feature type="domain" description="Metallo-beta-lactamase" evidence="1">
    <location>
        <begin position="43"/>
        <end position="232"/>
    </location>
</feature>
<dbReference type="Proteomes" id="UP001429580">
    <property type="component" value="Unassembled WGS sequence"/>
</dbReference>
<dbReference type="EMBL" id="JAASQI010000008">
    <property type="protein sequence ID" value="NIJ59363.1"/>
    <property type="molecule type" value="Genomic_DNA"/>
</dbReference>
<keyword evidence="3" id="KW-1185">Reference proteome</keyword>
<dbReference type="InterPro" id="IPR001279">
    <property type="entry name" value="Metallo-B-lactamas"/>
</dbReference>
<dbReference type="SMART" id="SM00849">
    <property type="entry name" value="Lactamase_B"/>
    <property type="match status" value="1"/>
</dbReference>
<proteinExistence type="predicted"/>
<comment type="caution">
    <text evidence="2">The sequence shown here is derived from an EMBL/GenBank/DDBJ whole genome shotgun (WGS) entry which is preliminary data.</text>
</comment>
<organism evidence="2 3">
    <name type="scientific">Pseudochelatococcus lubricantis</name>
    <dbReference type="NCBI Taxonomy" id="1538102"/>
    <lineage>
        <taxon>Bacteria</taxon>
        <taxon>Pseudomonadati</taxon>
        <taxon>Pseudomonadota</taxon>
        <taxon>Alphaproteobacteria</taxon>
        <taxon>Hyphomicrobiales</taxon>
        <taxon>Chelatococcaceae</taxon>
        <taxon>Pseudochelatococcus</taxon>
    </lineage>
</organism>
<name>A0ABX0V2J9_9HYPH</name>
<dbReference type="RefSeq" id="WP_246225377.1">
    <property type="nucleotide sequence ID" value="NZ_JAASQI010000008.1"/>
</dbReference>
<protein>
    <submittedName>
        <fullName evidence="2">Phosphoribosyl 1,2-cyclic phosphodiesterase</fullName>
    </submittedName>
</protein>
<evidence type="ECO:0000313" key="2">
    <source>
        <dbReference type="EMBL" id="NIJ59363.1"/>
    </source>
</evidence>